<feature type="transmembrane region" description="Helical" evidence="11">
    <location>
        <begin position="77"/>
        <end position="94"/>
    </location>
</feature>
<evidence type="ECO:0000256" key="3">
    <source>
        <dbReference type="ARBA" id="ARBA00008731"/>
    </source>
</evidence>
<dbReference type="Gene3D" id="1.20.1510.10">
    <property type="entry name" value="Cation efflux protein transmembrane domain"/>
    <property type="match status" value="1"/>
</dbReference>
<evidence type="ECO:0000256" key="5">
    <source>
        <dbReference type="ARBA" id="ARBA00022753"/>
    </source>
</evidence>
<accession>A0A1F5YIP3</accession>
<evidence type="ECO:0000313" key="13">
    <source>
        <dbReference type="EMBL" id="OGG00025.1"/>
    </source>
</evidence>
<feature type="transmembrane region" description="Helical" evidence="11">
    <location>
        <begin position="109"/>
        <end position="127"/>
    </location>
</feature>
<dbReference type="Pfam" id="PF01545">
    <property type="entry name" value="Cation_efflux"/>
    <property type="match status" value="1"/>
</dbReference>
<dbReference type="PANTHER" id="PTHR31937">
    <property type="entry name" value="TRANSMEMBRANE PROTEIN 163"/>
    <property type="match status" value="1"/>
</dbReference>
<evidence type="ECO:0000256" key="2">
    <source>
        <dbReference type="ARBA" id="ARBA00004644"/>
    </source>
</evidence>
<dbReference type="InterPro" id="IPR058533">
    <property type="entry name" value="Cation_efflux_TM"/>
</dbReference>
<dbReference type="GO" id="GO:0016020">
    <property type="term" value="C:membrane"/>
    <property type="evidence" value="ECO:0007669"/>
    <property type="project" value="InterPro"/>
</dbReference>
<dbReference type="PANTHER" id="PTHR31937:SF2">
    <property type="entry name" value="TRANSMEMBRANE PROTEIN 163"/>
    <property type="match status" value="1"/>
</dbReference>
<dbReference type="EMBL" id="MFIY01000030">
    <property type="protein sequence ID" value="OGG00025.1"/>
    <property type="molecule type" value="Genomic_DNA"/>
</dbReference>
<keyword evidence="7 11" id="KW-1133">Transmembrane helix</keyword>
<keyword evidence="8" id="KW-0770">Synapse</keyword>
<feature type="domain" description="Cation efflux protein transmembrane" evidence="12">
    <location>
        <begin position="24"/>
        <end position="196"/>
    </location>
</feature>
<evidence type="ECO:0000256" key="10">
    <source>
        <dbReference type="ARBA" id="ARBA00023329"/>
    </source>
</evidence>
<dbReference type="SUPFAM" id="SSF161111">
    <property type="entry name" value="Cation efflux protein transmembrane domain-like"/>
    <property type="match status" value="1"/>
</dbReference>
<feature type="transmembrane region" description="Helical" evidence="11">
    <location>
        <begin position="148"/>
        <end position="165"/>
    </location>
</feature>
<evidence type="ECO:0000256" key="11">
    <source>
        <dbReference type="SAM" id="Phobius"/>
    </source>
</evidence>
<dbReference type="AlphaFoldDB" id="A0A1F5YIP3"/>
<evidence type="ECO:0000256" key="8">
    <source>
        <dbReference type="ARBA" id="ARBA00023018"/>
    </source>
</evidence>
<keyword evidence="10" id="KW-0968">Cytoplasmic vesicle</keyword>
<reference evidence="13 14" key="1">
    <citation type="journal article" date="2016" name="Nat. Commun.">
        <title>Thousands of microbial genomes shed light on interconnected biogeochemical processes in an aquifer system.</title>
        <authorList>
            <person name="Anantharaman K."/>
            <person name="Brown C.T."/>
            <person name="Hug L.A."/>
            <person name="Sharon I."/>
            <person name="Castelle C.J."/>
            <person name="Probst A.J."/>
            <person name="Thomas B.C."/>
            <person name="Singh A."/>
            <person name="Wilkins M.J."/>
            <person name="Karaoz U."/>
            <person name="Brodie E.L."/>
            <person name="Williams K.H."/>
            <person name="Hubbard S.S."/>
            <person name="Banfield J.F."/>
        </authorList>
    </citation>
    <scope>NUCLEOTIDE SEQUENCE [LARGE SCALE GENOMIC DNA]</scope>
</reference>
<feature type="transmembrane region" description="Helical" evidence="11">
    <location>
        <begin position="36"/>
        <end position="57"/>
    </location>
</feature>
<keyword evidence="9 11" id="KW-0472">Membrane</keyword>
<comment type="similarity">
    <text evidence="3">Belongs to the TMEM163 family.</text>
</comment>
<feature type="transmembrane region" description="Helical" evidence="11">
    <location>
        <begin position="9"/>
        <end position="30"/>
    </location>
</feature>
<evidence type="ECO:0000259" key="12">
    <source>
        <dbReference type="Pfam" id="PF01545"/>
    </source>
</evidence>
<name>A0A1F5YIP3_9BACT</name>
<gene>
    <name evidence="13" type="ORF">A2Y99_02190</name>
</gene>
<evidence type="ECO:0000256" key="1">
    <source>
        <dbReference type="ARBA" id="ARBA00004146"/>
    </source>
</evidence>
<proteinExistence type="inferred from homology"/>
<dbReference type="GO" id="GO:0031410">
    <property type="term" value="C:cytoplasmic vesicle"/>
    <property type="evidence" value="ECO:0007669"/>
    <property type="project" value="UniProtKB-KW"/>
</dbReference>
<dbReference type="Proteomes" id="UP000178230">
    <property type="component" value="Unassembled WGS sequence"/>
</dbReference>
<evidence type="ECO:0000313" key="14">
    <source>
        <dbReference type="Proteomes" id="UP000178230"/>
    </source>
</evidence>
<evidence type="ECO:0000256" key="9">
    <source>
        <dbReference type="ARBA" id="ARBA00023136"/>
    </source>
</evidence>
<evidence type="ECO:0000256" key="6">
    <source>
        <dbReference type="ARBA" id="ARBA00022833"/>
    </source>
</evidence>
<dbReference type="InterPro" id="IPR027469">
    <property type="entry name" value="Cation_efflux_TMD_sf"/>
</dbReference>
<comment type="caution">
    <text evidence="13">The sequence shown here is derived from an EMBL/GenBank/DDBJ whole genome shotgun (WGS) entry which is preliminary data.</text>
</comment>
<keyword evidence="6" id="KW-0862">Zinc</keyword>
<sequence>MPKIKREGLLLSIFTVGYNIIEGLLCVFVGTITGSISLTGFGLDSFIESLSGGILIWRFTRKGEISNSHEDGIEQKAIRFISYTFFILGSYVAYESVQKLINQEPPEPNIFGVIVAIISIIVMIFLYQRKKYVGMENHIRSLVADSKQTLACIWMSITMLIGLGLNYFFHIWWSDAVAGIIIAGLLFKEGYQTYKEKKLCTCS</sequence>
<dbReference type="GO" id="GO:0008324">
    <property type="term" value="F:monoatomic cation transmembrane transporter activity"/>
    <property type="evidence" value="ECO:0007669"/>
    <property type="project" value="InterPro"/>
</dbReference>
<organism evidence="13 14">
    <name type="scientific">Candidatus Gottesmanbacteria bacterium RBG_13_37_7</name>
    <dbReference type="NCBI Taxonomy" id="1798369"/>
    <lineage>
        <taxon>Bacteria</taxon>
        <taxon>Candidatus Gottesmaniibacteriota</taxon>
    </lineage>
</organism>
<comment type="subcellular location">
    <subcellularLocation>
        <location evidence="2">Cytoplasmic vesicle</location>
        <location evidence="2">Secretory vesicle</location>
        <location evidence="2">Synaptic vesicle membrane</location>
        <topology evidence="2">Multi-pass membrane protein</topology>
    </subcellularLocation>
    <subcellularLocation>
        <location evidence="1">Early endosome membrane</location>
    </subcellularLocation>
</comment>
<evidence type="ECO:0000256" key="4">
    <source>
        <dbReference type="ARBA" id="ARBA00022692"/>
    </source>
</evidence>
<evidence type="ECO:0000256" key="7">
    <source>
        <dbReference type="ARBA" id="ARBA00022989"/>
    </source>
</evidence>
<dbReference type="InterPro" id="IPR026765">
    <property type="entry name" value="Tmem163"/>
</dbReference>
<keyword evidence="5" id="KW-0967">Endosome</keyword>
<protein>
    <recommendedName>
        <fullName evidence="12">Cation efflux protein transmembrane domain-containing protein</fullName>
    </recommendedName>
</protein>
<keyword evidence="4 11" id="KW-0812">Transmembrane</keyword>